<evidence type="ECO:0000256" key="9">
    <source>
        <dbReference type="SAM" id="Phobius"/>
    </source>
</evidence>
<dbReference type="InterPro" id="IPR001888">
    <property type="entry name" value="Transposase_1"/>
</dbReference>
<dbReference type="Gene3D" id="1.10.357.140">
    <property type="entry name" value="UbiA prenyltransferase"/>
    <property type="match status" value="1"/>
</dbReference>
<dbReference type="Proteomes" id="UP000271974">
    <property type="component" value="Unassembled WGS sequence"/>
</dbReference>
<dbReference type="GO" id="GO:0009234">
    <property type="term" value="P:menaquinone biosynthetic process"/>
    <property type="evidence" value="ECO:0007669"/>
    <property type="project" value="UniProtKB-UniPathway"/>
</dbReference>
<evidence type="ECO:0000313" key="10">
    <source>
        <dbReference type="EMBL" id="RUS88698.1"/>
    </source>
</evidence>
<evidence type="ECO:0000256" key="4">
    <source>
        <dbReference type="ARBA" id="ARBA00022602"/>
    </source>
</evidence>
<dbReference type="GO" id="GO:0016020">
    <property type="term" value="C:membrane"/>
    <property type="evidence" value="ECO:0007669"/>
    <property type="project" value="UniProtKB-SubCell"/>
</dbReference>
<feature type="transmembrane region" description="Helical" evidence="9">
    <location>
        <begin position="535"/>
        <end position="552"/>
    </location>
</feature>
<dbReference type="InterPro" id="IPR044878">
    <property type="entry name" value="UbiA_sf"/>
</dbReference>
<keyword evidence="4" id="KW-0808">Transferase</keyword>
<dbReference type="STRING" id="188477.A0A3S1A274"/>
<dbReference type="EMBL" id="RQTK01000075">
    <property type="protein sequence ID" value="RUS88698.1"/>
    <property type="molecule type" value="Genomic_DNA"/>
</dbReference>
<feature type="transmembrane region" description="Helical" evidence="9">
    <location>
        <begin position="558"/>
        <end position="577"/>
    </location>
</feature>
<organism evidence="10 11">
    <name type="scientific">Elysia chlorotica</name>
    <name type="common">Eastern emerald elysia</name>
    <name type="synonym">Sea slug</name>
    <dbReference type="NCBI Taxonomy" id="188477"/>
    <lineage>
        <taxon>Eukaryota</taxon>
        <taxon>Metazoa</taxon>
        <taxon>Spiralia</taxon>
        <taxon>Lophotrochozoa</taxon>
        <taxon>Mollusca</taxon>
        <taxon>Gastropoda</taxon>
        <taxon>Heterobranchia</taxon>
        <taxon>Euthyneura</taxon>
        <taxon>Panpulmonata</taxon>
        <taxon>Sacoglossa</taxon>
        <taxon>Placobranchoidea</taxon>
        <taxon>Plakobranchidae</taxon>
        <taxon>Elysia</taxon>
    </lineage>
</organism>
<feature type="transmembrane region" description="Helical" evidence="9">
    <location>
        <begin position="652"/>
        <end position="672"/>
    </location>
</feature>
<dbReference type="GO" id="GO:0003676">
    <property type="term" value="F:nucleic acid binding"/>
    <property type="evidence" value="ECO:0007669"/>
    <property type="project" value="InterPro"/>
</dbReference>
<evidence type="ECO:0000256" key="2">
    <source>
        <dbReference type="ARBA" id="ARBA00004863"/>
    </source>
</evidence>
<gene>
    <name evidence="10" type="ORF">EGW08_003513</name>
</gene>
<comment type="subcellular location">
    <subcellularLocation>
        <location evidence="1">Membrane</location>
        <topology evidence="1">Multi-pass membrane protein</topology>
    </subcellularLocation>
</comment>
<feature type="compositionally biased region" description="Polar residues" evidence="8">
    <location>
        <begin position="368"/>
        <end position="382"/>
    </location>
</feature>
<feature type="transmembrane region" description="Helical" evidence="9">
    <location>
        <begin position="621"/>
        <end position="646"/>
    </location>
</feature>
<dbReference type="InterPro" id="IPR000537">
    <property type="entry name" value="UbiA_prenyltransferase"/>
</dbReference>
<dbReference type="CDD" id="cd13962">
    <property type="entry name" value="PT_UbiA_UBIAD1"/>
    <property type="match status" value="1"/>
</dbReference>
<keyword evidence="4" id="KW-0637">Prenyltransferase</keyword>
<dbReference type="Pfam" id="PF01359">
    <property type="entry name" value="Transposase_1"/>
    <property type="match status" value="1"/>
</dbReference>
<dbReference type="Gene3D" id="3.30.420.10">
    <property type="entry name" value="Ribonuclease H-like superfamily/Ribonuclease H"/>
    <property type="match status" value="1"/>
</dbReference>
<feature type="transmembrane region" description="Helical" evidence="9">
    <location>
        <begin position="458"/>
        <end position="481"/>
    </location>
</feature>
<dbReference type="AlphaFoldDB" id="A0A3S1A274"/>
<feature type="transmembrane region" description="Helical" evidence="9">
    <location>
        <begin position="432"/>
        <end position="451"/>
    </location>
</feature>
<keyword evidence="11" id="KW-1185">Reference proteome</keyword>
<reference evidence="10 11" key="1">
    <citation type="submission" date="2019-01" db="EMBL/GenBank/DDBJ databases">
        <title>A draft genome assembly of the solar-powered sea slug Elysia chlorotica.</title>
        <authorList>
            <person name="Cai H."/>
            <person name="Li Q."/>
            <person name="Fang X."/>
            <person name="Li J."/>
            <person name="Curtis N.E."/>
            <person name="Altenburger A."/>
            <person name="Shibata T."/>
            <person name="Feng M."/>
            <person name="Maeda T."/>
            <person name="Schwartz J.A."/>
            <person name="Shigenobu S."/>
            <person name="Lundholm N."/>
            <person name="Nishiyama T."/>
            <person name="Yang H."/>
            <person name="Hasebe M."/>
            <person name="Li S."/>
            <person name="Pierce S.K."/>
            <person name="Wang J."/>
        </authorList>
    </citation>
    <scope>NUCLEOTIDE SEQUENCE [LARGE SCALE GENOMIC DNA]</scope>
    <source>
        <strain evidence="10">EC2010</strain>
        <tissue evidence="10">Whole organism of an adult</tissue>
    </source>
</reference>
<dbReference type="UniPathway" id="UPA00079"/>
<evidence type="ECO:0008006" key="12">
    <source>
        <dbReference type="Google" id="ProtNLM"/>
    </source>
</evidence>
<keyword evidence="7 9" id="KW-0472">Membrane</keyword>
<keyword evidence="6 9" id="KW-1133">Transmembrane helix</keyword>
<dbReference type="Pfam" id="PF01040">
    <property type="entry name" value="UbiA"/>
    <property type="match status" value="1"/>
</dbReference>
<evidence type="ECO:0000256" key="6">
    <source>
        <dbReference type="ARBA" id="ARBA00022989"/>
    </source>
</evidence>
<feature type="transmembrane region" description="Helical" evidence="9">
    <location>
        <begin position="507"/>
        <end position="528"/>
    </location>
</feature>
<dbReference type="GO" id="GO:0004659">
    <property type="term" value="F:prenyltransferase activity"/>
    <property type="evidence" value="ECO:0007669"/>
    <property type="project" value="UniProtKB-KW"/>
</dbReference>
<feature type="compositionally biased region" description="Low complexity" evidence="8">
    <location>
        <begin position="357"/>
        <end position="367"/>
    </location>
</feature>
<keyword evidence="3" id="KW-0474">Menaquinone biosynthesis</keyword>
<evidence type="ECO:0000256" key="5">
    <source>
        <dbReference type="ARBA" id="ARBA00022692"/>
    </source>
</evidence>
<evidence type="ECO:0000256" key="1">
    <source>
        <dbReference type="ARBA" id="ARBA00004141"/>
    </source>
</evidence>
<dbReference type="InterPro" id="IPR036397">
    <property type="entry name" value="RNaseH_sf"/>
</dbReference>
<sequence>MVEVYAEKCPNYSTVTHWVRKFKSGFLSVMDEPREGRPTSVVTEKNVSTVEGLVKQDRRITVKQLASETRISVGSVEKILHDHLNLNKVSARWVPRLLTADQKKERADCCKHLLRLEANDDLFFQKIVTMDETWINQFNPEPKNSSMQWKRPSSTTPKKAKVTQSNGKVMLSCFWDCEDIIMTDYMEKGKTITGEYYSGLLKRLRSELVRRRRGKLRNGVLLLHDNAPAHRARQAVETADQCGYEILPHPPYSPDLAPSDFCLFPNLKKSIKGRRFEDIEDAISAVEEWFQAQNDTFYSQGLLKVKDRWQKCVRIQLPLVDSATQTDVVCVPGADFSTSVLLHPYAYREIPLAVHSSTPDTDSSSAPNISFKSNTTMPSQNGYPADNKKLSSLPPKSDGTSDNVIFSVVEGKRRKKEPMSALSTYLVALRPWSFPGSITPVALGACLAYKFQGIFDVYILVTTILTALSVHAAGNLVNTYFDFVRGVDNKKSDDRTLVDSLLTPNDVVRLGALLYVAGCCGFAVLTVISPARMEHLALIYFCGLSSSFLYTGGLGLKYIGMGDILIVLTFGPLTVVFSHLSQTGHLSLVPLYYAVPLALNAEAILHANNARDVDSDRQAGAVTLAILLGQGGSYCLFCFLLFAPFFMFVTVGVHYCAWMLVPAASILPAFGLEKDFRRGQLTHLPQGVARLNLLLGLLYTLGLCLADAQSLPSMTRLGSSL</sequence>
<comment type="pathway">
    <text evidence="2">Quinol/quinone metabolism; menaquinone biosynthesis.</text>
</comment>
<evidence type="ECO:0000256" key="7">
    <source>
        <dbReference type="ARBA" id="ARBA00023136"/>
    </source>
</evidence>
<comment type="caution">
    <text evidence="10">The sequence shown here is derived from an EMBL/GenBank/DDBJ whole genome shotgun (WGS) entry which is preliminary data.</text>
</comment>
<dbReference type="PANTHER" id="PTHR46060">
    <property type="entry name" value="MARINER MOS1 TRANSPOSASE-LIKE PROTEIN"/>
    <property type="match status" value="1"/>
</dbReference>
<name>A0A3S1A274_ELYCH</name>
<proteinExistence type="predicted"/>
<dbReference type="InterPro" id="IPR026046">
    <property type="entry name" value="UBIAD1"/>
</dbReference>
<dbReference type="InterPro" id="IPR052709">
    <property type="entry name" value="Transposase-MT_Hybrid"/>
</dbReference>
<protein>
    <recommendedName>
        <fullName evidence="12">UbiA prenyltransferase domain-containing protein 1</fullName>
    </recommendedName>
</protein>
<dbReference type="PANTHER" id="PTHR46060:SF1">
    <property type="entry name" value="MARINER MOS1 TRANSPOSASE-LIKE PROTEIN"/>
    <property type="match status" value="1"/>
</dbReference>
<feature type="region of interest" description="Disordered" evidence="8">
    <location>
        <begin position="357"/>
        <end position="399"/>
    </location>
</feature>
<evidence type="ECO:0000313" key="11">
    <source>
        <dbReference type="Proteomes" id="UP000271974"/>
    </source>
</evidence>
<accession>A0A3S1A274</accession>
<dbReference type="OrthoDB" id="203513at2759"/>
<feature type="transmembrane region" description="Helical" evidence="9">
    <location>
        <begin position="693"/>
        <end position="711"/>
    </location>
</feature>
<keyword evidence="5 9" id="KW-0812">Transmembrane</keyword>
<evidence type="ECO:0000256" key="8">
    <source>
        <dbReference type="SAM" id="MobiDB-lite"/>
    </source>
</evidence>
<feature type="region of interest" description="Disordered" evidence="8">
    <location>
        <begin position="141"/>
        <end position="160"/>
    </location>
</feature>
<evidence type="ECO:0000256" key="3">
    <source>
        <dbReference type="ARBA" id="ARBA00022428"/>
    </source>
</evidence>